<gene>
    <name evidence="2" type="ORF">B296_00043790</name>
</gene>
<evidence type="ECO:0000256" key="1">
    <source>
        <dbReference type="SAM" id="MobiDB-lite"/>
    </source>
</evidence>
<feature type="non-terminal residue" evidence="2">
    <location>
        <position position="222"/>
    </location>
</feature>
<dbReference type="AlphaFoldDB" id="A0A426ZD86"/>
<accession>A0A426ZD86</accession>
<evidence type="ECO:0000313" key="3">
    <source>
        <dbReference type="Proteomes" id="UP000287651"/>
    </source>
</evidence>
<name>A0A426ZD86_ENSVE</name>
<proteinExistence type="predicted"/>
<reference evidence="2 3" key="1">
    <citation type="journal article" date="2014" name="Agronomy (Basel)">
        <title>A Draft Genome Sequence for Ensete ventricosum, the Drought-Tolerant Tree Against Hunger.</title>
        <authorList>
            <person name="Harrison J."/>
            <person name="Moore K.A."/>
            <person name="Paszkiewicz K."/>
            <person name="Jones T."/>
            <person name="Grant M."/>
            <person name="Ambacheew D."/>
            <person name="Muzemil S."/>
            <person name="Studholme D.J."/>
        </authorList>
    </citation>
    <scope>NUCLEOTIDE SEQUENCE [LARGE SCALE GENOMIC DNA]</scope>
</reference>
<sequence length="222" mass="23751">MVCSTGQSIELLIEATRCHKEYCSREAKACLPTIRNKEANHAIIYISKSNQSIVYLKKADELVDREGGGSMEDLEHEMDGGPAGLVAAAALVDALSHASRQLLQPAGVDVLEHRLQCLAPDLEAGHHLAELERRRPPSELVAEEGASGREEAAVNRYHPRGLAARGSDGDASVGAEGEARGAEEGSELLRQAAECGHLRGRHGLPCCRRCDCYGVAQATAHV</sequence>
<dbReference type="Proteomes" id="UP000287651">
    <property type="component" value="Unassembled WGS sequence"/>
</dbReference>
<feature type="region of interest" description="Disordered" evidence="1">
    <location>
        <begin position="133"/>
        <end position="185"/>
    </location>
</feature>
<protein>
    <submittedName>
        <fullName evidence="2">Uncharacterized protein</fullName>
    </submittedName>
</protein>
<dbReference type="EMBL" id="AMZH03007175">
    <property type="protein sequence ID" value="RRT61965.1"/>
    <property type="molecule type" value="Genomic_DNA"/>
</dbReference>
<evidence type="ECO:0000313" key="2">
    <source>
        <dbReference type="EMBL" id="RRT61965.1"/>
    </source>
</evidence>
<organism evidence="2 3">
    <name type="scientific">Ensete ventricosum</name>
    <name type="common">Abyssinian banana</name>
    <name type="synonym">Musa ensete</name>
    <dbReference type="NCBI Taxonomy" id="4639"/>
    <lineage>
        <taxon>Eukaryota</taxon>
        <taxon>Viridiplantae</taxon>
        <taxon>Streptophyta</taxon>
        <taxon>Embryophyta</taxon>
        <taxon>Tracheophyta</taxon>
        <taxon>Spermatophyta</taxon>
        <taxon>Magnoliopsida</taxon>
        <taxon>Liliopsida</taxon>
        <taxon>Zingiberales</taxon>
        <taxon>Musaceae</taxon>
        <taxon>Ensete</taxon>
    </lineage>
</organism>
<comment type="caution">
    <text evidence="2">The sequence shown here is derived from an EMBL/GenBank/DDBJ whole genome shotgun (WGS) entry which is preliminary data.</text>
</comment>